<feature type="compositionally biased region" description="Polar residues" evidence="1">
    <location>
        <begin position="86"/>
        <end position="96"/>
    </location>
</feature>
<dbReference type="PANTHER" id="PTHR46060">
    <property type="entry name" value="MARINER MOS1 TRANSPOSASE-LIKE PROTEIN"/>
    <property type="match status" value="1"/>
</dbReference>
<dbReference type="PANTHER" id="PTHR46060:SF1">
    <property type="entry name" value="MARINER MOS1 TRANSPOSASE-LIKE PROTEIN"/>
    <property type="match status" value="1"/>
</dbReference>
<name>A0A4C1Y6G8_EUMVA</name>
<organism evidence="2 3">
    <name type="scientific">Eumeta variegata</name>
    <name type="common">Bagworm moth</name>
    <name type="synonym">Eumeta japonica</name>
    <dbReference type="NCBI Taxonomy" id="151549"/>
    <lineage>
        <taxon>Eukaryota</taxon>
        <taxon>Metazoa</taxon>
        <taxon>Ecdysozoa</taxon>
        <taxon>Arthropoda</taxon>
        <taxon>Hexapoda</taxon>
        <taxon>Insecta</taxon>
        <taxon>Pterygota</taxon>
        <taxon>Neoptera</taxon>
        <taxon>Endopterygota</taxon>
        <taxon>Lepidoptera</taxon>
        <taxon>Glossata</taxon>
        <taxon>Ditrysia</taxon>
        <taxon>Tineoidea</taxon>
        <taxon>Psychidae</taxon>
        <taxon>Oiketicinae</taxon>
        <taxon>Eumeta</taxon>
    </lineage>
</organism>
<protein>
    <recommendedName>
        <fullName evidence="4">Mos1 transposase HTH domain-containing protein</fullName>
    </recommendedName>
</protein>
<evidence type="ECO:0008006" key="4">
    <source>
        <dbReference type="Google" id="ProtNLM"/>
    </source>
</evidence>
<sequence length="111" mass="12630">MRSSSDEKAYTLSFARLRTAFGEEAPCRTTIYTWFAEFKRGRVSLKDEFRDGRPSTTVNNKNIDATCRMIVTNRPPQTRGRRRLPTSPTSSAANDQEGSKLKWDIVIGNKI</sequence>
<evidence type="ECO:0000313" key="2">
    <source>
        <dbReference type="EMBL" id="GBP70147.1"/>
    </source>
</evidence>
<dbReference type="EMBL" id="BGZK01001065">
    <property type="protein sequence ID" value="GBP70147.1"/>
    <property type="molecule type" value="Genomic_DNA"/>
</dbReference>
<evidence type="ECO:0000313" key="3">
    <source>
        <dbReference type="Proteomes" id="UP000299102"/>
    </source>
</evidence>
<proteinExistence type="predicted"/>
<dbReference type="Proteomes" id="UP000299102">
    <property type="component" value="Unassembled WGS sequence"/>
</dbReference>
<dbReference type="InterPro" id="IPR052709">
    <property type="entry name" value="Transposase-MT_Hybrid"/>
</dbReference>
<dbReference type="AlphaFoldDB" id="A0A4C1Y6G8"/>
<keyword evidence="3" id="KW-1185">Reference proteome</keyword>
<accession>A0A4C1Y6G8</accession>
<comment type="caution">
    <text evidence="2">The sequence shown here is derived from an EMBL/GenBank/DDBJ whole genome shotgun (WGS) entry which is preliminary data.</text>
</comment>
<reference evidence="2 3" key="1">
    <citation type="journal article" date="2019" name="Commun. Biol.">
        <title>The bagworm genome reveals a unique fibroin gene that provides high tensile strength.</title>
        <authorList>
            <person name="Kono N."/>
            <person name="Nakamura H."/>
            <person name="Ohtoshi R."/>
            <person name="Tomita M."/>
            <person name="Numata K."/>
            <person name="Arakawa K."/>
        </authorList>
    </citation>
    <scope>NUCLEOTIDE SEQUENCE [LARGE SCALE GENOMIC DNA]</scope>
</reference>
<evidence type="ECO:0000256" key="1">
    <source>
        <dbReference type="SAM" id="MobiDB-lite"/>
    </source>
</evidence>
<dbReference type="OrthoDB" id="10017160at2759"/>
<feature type="region of interest" description="Disordered" evidence="1">
    <location>
        <begin position="73"/>
        <end position="97"/>
    </location>
</feature>
<gene>
    <name evidence="2" type="ORF">EVAR_52732_1</name>
</gene>